<feature type="domain" description="Endonuclease/exonuclease/phosphatase" evidence="2">
    <location>
        <begin position="95"/>
        <end position="390"/>
    </location>
</feature>
<organism evidence="3">
    <name type="scientific">Lepeophtheirus salmonis</name>
    <name type="common">Salmon louse</name>
    <name type="synonym">Caligus salmonis</name>
    <dbReference type="NCBI Taxonomy" id="72036"/>
    <lineage>
        <taxon>Eukaryota</taxon>
        <taxon>Metazoa</taxon>
        <taxon>Ecdysozoa</taxon>
        <taxon>Arthropoda</taxon>
        <taxon>Crustacea</taxon>
        <taxon>Multicrustacea</taxon>
        <taxon>Hexanauplia</taxon>
        <taxon>Copepoda</taxon>
        <taxon>Siphonostomatoida</taxon>
        <taxon>Caligidae</taxon>
        <taxon>Lepeophtheirus</taxon>
    </lineage>
</organism>
<protein>
    <recommendedName>
        <fullName evidence="2">Endonuclease/exonuclease/phosphatase domain-containing protein</fullName>
    </recommendedName>
</protein>
<sequence>MKSSRHNLKYQATSSSGSSYTKDRRETRAPCHSTFSTSSDPASDLHPSNNESSSKDTAKSKSSSKKRVFDSPNRRYWFPKKTTEMNGPGFKFTVMSYNILSDSLMAFHTELYRGCKNDDLIWINRWPRILKEIRSISPDVLALQEAQSDHYVTNIYPDLKTLNYEGSFKKRTGNKSDGVALFYKPSRLKLQDIISLEFNQNRVGLDRDNVALIGQFQTKGNQSFILATTHLLFNPKRSDVRLAQTALLLAELQRLSFVNLSKFSPVIIAGDFNFTPNSMEHNFWMNGKAKFKQNISFGLRSIGLTSNCVHEHVEKYQHETGSSLANKSPHFIDRSARLFNPLKVPYNPYEAPFEEINHNFSFNSIETLDQGVTCKHDDRWRRVDYLFYSSSKSSMLYGKNEGKLKLVQVLRSPMSKGLKGLRIPSKMFPSDHISQAAKFILLK</sequence>
<dbReference type="InterPro" id="IPR050410">
    <property type="entry name" value="CCR4/nocturin_mRNA_transcr"/>
</dbReference>
<evidence type="ECO:0000259" key="2">
    <source>
        <dbReference type="Pfam" id="PF03372"/>
    </source>
</evidence>
<accession>A0A0K2V792</accession>
<evidence type="ECO:0000313" key="3">
    <source>
        <dbReference type="EMBL" id="CDW46393.1"/>
    </source>
</evidence>
<dbReference type="InterPro" id="IPR005135">
    <property type="entry name" value="Endo/exonuclease/phosphatase"/>
</dbReference>
<dbReference type="Pfam" id="PF03372">
    <property type="entry name" value="Exo_endo_phos"/>
    <property type="match status" value="1"/>
</dbReference>
<dbReference type="RefSeq" id="XP_040564400.1">
    <property type="nucleotide sequence ID" value="XM_040708466.2"/>
</dbReference>
<dbReference type="RefSeq" id="XP_040564401.1">
    <property type="nucleotide sequence ID" value="XM_040708467.2"/>
</dbReference>
<dbReference type="Gene3D" id="3.60.10.10">
    <property type="entry name" value="Endonuclease/exonuclease/phosphatase"/>
    <property type="match status" value="1"/>
</dbReference>
<dbReference type="PANTHER" id="PTHR12121:SF34">
    <property type="entry name" value="PROTEIN ANGEL"/>
    <property type="match status" value="1"/>
</dbReference>
<feature type="compositionally biased region" description="Polar residues" evidence="1">
    <location>
        <begin position="10"/>
        <end position="20"/>
    </location>
</feature>
<dbReference type="PANTHER" id="PTHR12121">
    <property type="entry name" value="CARBON CATABOLITE REPRESSOR PROTEIN 4"/>
    <property type="match status" value="1"/>
</dbReference>
<name>A0A0K2V792_LEPSM</name>
<feature type="region of interest" description="Disordered" evidence="1">
    <location>
        <begin position="1"/>
        <end position="67"/>
    </location>
</feature>
<proteinExistence type="predicted"/>
<feature type="compositionally biased region" description="Polar residues" evidence="1">
    <location>
        <begin position="33"/>
        <end position="51"/>
    </location>
</feature>
<dbReference type="OrthoDB" id="10253982at2759"/>
<dbReference type="AlphaFoldDB" id="A0A0K2V792"/>
<reference evidence="3" key="1">
    <citation type="submission" date="2014-05" db="EMBL/GenBank/DDBJ databases">
        <authorList>
            <person name="Chronopoulou M."/>
        </authorList>
    </citation>
    <scope>NUCLEOTIDE SEQUENCE</scope>
    <source>
        <tissue evidence="3">Whole organism</tissue>
    </source>
</reference>
<dbReference type="GO" id="GO:0000175">
    <property type="term" value="F:3'-5'-RNA exonuclease activity"/>
    <property type="evidence" value="ECO:0007669"/>
    <property type="project" value="TreeGrafter"/>
</dbReference>
<dbReference type="KEGG" id="lsm:121114490"/>
<dbReference type="EMBL" id="HACA01029032">
    <property type="protein sequence ID" value="CDW46393.1"/>
    <property type="molecule type" value="Transcribed_RNA"/>
</dbReference>
<dbReference type="RefSeq" id="XP_071742959.1">
    <property type="nucleotide sequence ID" value="XM_071886858.1"/>
</dbReference>
<evidence type="ECO:0000256" key="1">
    <source>
        <dbReference type="SAM" id="MobiDB-lite"/>
    </source>
</evidence>
<dbReference type="InterPro" id="IPR036691">
    <property type="entry name" value="Endo/exonu/phosph_ase_sf"/>
</dbReference>
<dbReference type="GeneID" id="121114490"/>
<dbReference type="SUPFAM" id="SSF56219">
    <property type="entry name" value="DNase I-like"/>
    <property type="match status" value="1"/>
</dbReference>